<dbReference type="EMBL" id="CAJNOK010046475">
    <property type="protein sequence ID" value="CAF1583589.1"/>
    <property type="molecule type" value="Genomic_DNA"/>
</dbReference>
<dbReference type="SUPFAM" id="SSF56399">
    <property type="entry name" value="ADP-ribosylation"/>
    <property type="match status" value="1"/>
</dbReference>
<evidence type="ECO:0000256" key="3">
    <source>
        <dbReference type="PROSITE-ProRule" id="PRU00023"/>
    </source>
</evidence>
<dbReference type="PROSITE" id="PS50088">
    <property type="entry name" value="ANK_REPEAT"/>
    <property type="match status" value="1"/>
</dbReference>
<dbReference type="AlphaFoldDB" id="A0A8S2FZJ3"/>
<keyword evidence="2 3" id="KW-0040">ANK repeat</keyword>
<dbReference type="Proteomes" id="UP000682733">
    <property type="component" value="Unassembled WGS sequence"/>
</dbReference>
<evidence type="ECO:0000256" key="1">
    <source>
        <dbReference type="ARBA" id="ARBA00022737"/>
    </source>
</evidence>
<dbReference type="InterPro" id="IPR002110">
    <property type="entry name" value="Ankyrin_rpt"/>
</dbReference>
<evidence type="ECO:0000256" key="2">
    <source>
        <dbReference type="ARBA" id="ARBA00023043"/>
    </source>
</evidence>
<dbReference type="SMART" id="SM00248">
    <property type="entry name" value="ANK"/>
    <property type="match status" value="1"/>
</dbReference>
<dbReference type="InterPro" id="IPR036770">
    <property type="entry name" value="Ankyrin_rpt-contain_sf"/>
</dbReference>
<dbReference type="GO" id="GO:0085020">
    <property type="term" value="P:protein K6-linked ubiquitination"/>
    <property type="evidence" value="ECO:0007669"/>
    <property type="project" value="TreeGrafter"/>
</dbReference>
<dbReference type="GO" id="GO:0106274">
    <property type="term" value="F:NAD+-protein-arginine ADP-ribosyltransferase activity"/>
    <property type="evidence" value="ECO:0007669"/>
    <property type="project" value="UniProtKB-EC"/>
</dbReference>
<dbReference type="SUPFAM" id="SSF48403">
    <property type="entry name" value="Ankyrin repeat"/>
    <property type="match status" value="1"/>
</dbReference>
<dbReference type="GO" id="GO:0016779">
    <property type="term" value="F:nucleotidyltransferase activity"/>
    <property type="evidence" value="ECO:0007669"/>
    <property type="project" value="UniProtKB-KW"/>
</dbReference>
<reference evidence="4" key="1">
    <citation type="submission" date="2021-02" db="EMBL/GenBank/DDBJ databases">
        <authorList>
            <person name="Nowell W R."/>
        </authorList>
    </citation>
    <scope>NUCLEOTIDE SEQUENCE</scope>
</reference>
<evidence type="ECO:0000313" key="4">
    <source>
        <dbReference type="EMBL" id="CAF1583589.1"/>
    </source>
</evidence>
<proteinExistence type="predicted"/>
<dbReference type="GO" id="GO:0004842">
    <property type="term" value="F:ubiquitin-protein transferase activity"/>
    <property type="evidence" value="ECO:0007669"/>
    <property type="project" value="TreeGrafter"/>
</dbReference>
<comment type="caution">
    <text evidence="4">The sequence shown here is derived from an EMBL/GenBank/DDBJ whole genome shotgun (WGS) entry which is preliminary data.</text>
</comment>
<dbReference type="Pfam" id="PF00023">
    <property type="entry name" value="Ank"/>
    <property type="match status" value="1"/>
</dbReference>
<dbReference type="GO" id="GO:0070531">
    <property type="term" value="C:BRCA1-A complex"/>
    <property type="evidence" value="ECO:0007669"/>
    <property type="project" value="TreeGrafter"/>
</dbReference>
<evidence type="ECO:0008006" key="7">
    <source>
        <dbReference type="Google" id="ProtNLM"/>
    </source>
</evidence>
<feature type="repeat" description="ANK" evidence="3">
    <location>
        <begin position="56"/>
        <end position="88"/>
    </location>
</feature>
<dbReference type="PROSITE" id="PS50297">
    <property type="entry name" value="ANK_REP_REGION"/>
    <property type="match status" value="1"/>
</dbReference>
<name>A0A8S2FZJ3_9BILA</name>
<dbReference type="PANTHER" id="PTHR24171">
    <property type="entry name" value="ANKYRIN REPEAT DOMAIN-CONTAINING PROTEIN 39-RELATED"/>
    <property type="match status" value="1"/>
</dbReference>
<sequence>ELNDTEEATDTMVGISVMERPPPSDLYRACRSNAIDKVYEYLKTASVDEINQIQSNGSTALHIASYHGHNEIVKLLLEKGASPSIRNQIYGLTAFDEARTNQTEDLFKFDPYYCTGICYRGMLLTRNDLPKYIIGHRVMNKSFISTSRSRQVAEIYSGAEQQNYLRQTPDNRPIQISTFCTYIIRNKRTALNIKSLSLFEDEEEVLIVPFSAFEVTEVKQYHHSKNARIMVELEFTECNES</sequence>
<dbReference type="PROSITE" id="PS51996">
    <property type="entry name" value="TR_MART"/>
    <property type="match status" value="1"/>
</dbReference>
<dbReference type="Gene3D" id="1.25.40.20">
    <property type="entry name" value="Ankyrin repeat-containing domain"/>
    <property type="match status" value="1"/>
</dbReference>
<keyword evidence="1" id="KW-0677">Repeat</keyword>
<dbReference type="PANTHER" id="PTHR24171:SF8">
    <property type="entry name" value="BRCA1-ASSOCIATED RING DOMAIN PROTEIN 1"/>
    <property type="match status" value="1"/>
</dbReference>
<accession>A0A8S2FZJ3</accession>
<evidence type="ECO:0000313" key="6">
    <source>
        <dbReference type="Proteomes" id="UP000677228"/>
    </source>
</evidence>
<protein>
    <recommendedName>
        <fullName evidence="7">NAD(P)(+)--arginine ADP-ribosyltransferase</fullName>
    </recommendedName>
</protein>
<evidence type="ECO:0000313" key="5">
    <source>
        <dbReference type="EMBL" id="CAF4383911.1"/>
    </source>
</evidence>
<dbReference type="EMBL" id="CAJOBA010069632">
    <property type="protein sequence ID" value="CAF4383911.1"/>
    <property type="molecule type" value="Genomic_DNA"/>
</dbReference>
<organism evidence="4 6">
    <name type="scientific">Didymodactylos carnosus</name>
    <dbReference type="NCBI Taxonomy" id="1234261"/>
    <lineage>
        <taxon>Eukaryota</taxon>
        <taxon>Metazoa</taxon>
        <taxon>Spiralia</taxon>
        <taxon>Gnathifera</taxon>
        <taxon>Rotifera</taxon>
        <taxon>Eurotatoria</taxon>
        <taxon>Bdelloidea</taxon>
        <taxon>Philodinida</taxon>
        <taxon>Philodinidae</taxon>
        <taxon>Didymodactylos</taxon>
    </lineage>
</organism>
<gene>
    <name evidence="4" type="ORF">OVA965_LOCUS41115</name>
    <name evidence="5" type="ORF">TMI583_LOCUS42684</name>
</gene>
<feature type="non-terminal residue" evidence="4">
    <location>
        <position position="1"/>
    </location>
</feature>
<dbReference type="GO" id="GO:0031436">
    <property type="term" value="C:BRCA1-BARD1 complex"/>
    <property type="evidence" value="ECO:0007669"/>
    <property type="project" value="TreeGrafter"/>
</dbReference>
<dbReference type="Proteomes" id="UP000677228">
    <property type="component" value="Unassembled WGS sequence"/>
</dbReference>